<organism evidence="3">
    <name type="scientific">Gymnodinialimonas phycosphaerae</name>
    <dbReference type="NCBI Taxonomy" id="2841589"/>
    <lineage>
        <taxon>Bacteria</taxon>
        <taxon>Pseudomonadati</taxon>
        <taxon>Pseudomonadota</taxon>
        <taxon>Alphaproteobacteria</taxon>
        <taxon>Rhodobacterales</taxon>
        <taxon>Paracoccaceae</taxon>
        <taxon>Gymnodinialimonas</taxon>
    </lineage>
</organism>
<keyword evidence="4" id="KW-1185">Reference proteome</keyword>
<evidence type="ECO:0000313" key="3">
    <source>
        <dbReference type="EMBL" id="QXL88002.1"/>
    </source>
</evidence>
<accession>A0A975TUY2</accession>
<dbReference type="EMBL" id="CP078073">
    <property type="protein sequence ID" value="QXL88002.1"/>
    <property type="molecule type" value="Genomic_DNA"/>
</dbReference>
<dbReference type="AlphaFoldDB" id="A0A975TUY2"/>
<keyword evidence="1" id="KW-1133">Transmembrane helix</keyword>
<dbReference type="RefSeq" id="WP_257891085.1">
    <property type="nucleotide sequence ID" value="NZ_JAIMBW010000001.1"/>
</dbReference>
<gene>
    <name evidence="2" type="ORF">KUL25_00295</name>
    <name evidence="3" type="ORF">KUL25_00300</name>
</gene>
<proteinExistence type="predicted"/>
<feature type="transmembrane region" description="Helical" evidence="1">
    <location>
        <begin position="41"/>
        <end position="69"/>
    </location>
</feature>
<sequence>MRRKLINGWLLLSALWIIYGAYYALSYWWNWGDFISEENRVSVWTITIVEILAAPVVGGVVLFACFGVVNGVRYVAKGQFRSR</sequence>
<evidence type="ECO:0000256" key="1">
    <source>
        <dbReference type="SAM" id="Phobius"/>
    </source>
</evidence>
<protein>
    <submittedName>
        <fullName evidence="3">Uncharacterized protein</fullName>
    </submittedName>
</protein>
<dbReference type="EMBL" id="JAIMBW010000001">
    <property type="protein sequence ID" value="MBY4891199.1"/>
    <property type="molecule type" value="Genomic_DNA"/>
</dbReference>
<keyword evidence="1" id="KW-0812">Transmembrane</keyword>
<feature type="transmembrane region" description="Helical" evidence="1">
    <location>
        <begin position="9"/>
        <end position="29"/>
    </location>
</feature>
<name>A0A975TUY2_9RHOB</name>
<dbReference type="Proteomes" id="UP000693972">
    <property type="component" value="Unassembled WGS sequence"/>
</dbReference>
<evidence type="ECO:0000313" key="2">
    <source>
        <dbReference type="EMBL" id="MBY4891199.1"/>
    </source>
</evidence>
<keyword evidence="1" id="KW-0472">Membrane</keyword>
<reference evidence="3 4" key="1">
    <citation type="submission" date="2021-07" db="EMBL/GenBank/DDBJ databases">
        <title>Karlodiniumbacter phycospheric gen. nov., sp. nov., a phycosphere bacterium isolated from karlodinium veneficum.</title>
        <authorList>
            <person name="Peng Y."/>
            <person name="Jiang L."/>
            <person name="Lee J."/>
        </authorList>
    </citation>
    <scope>NUCLEOTIDE SEQUENCE</scope>
    <source>
        <strain evidence="3 4">N5</strain>
    </source>
</reference>
<evidence type="ECO:0000313" key="4">
    <source>
        <dbReference type="Proteomes" id="UP000693972"/>
    </source>
</evidence>